<sequence>MRHKQRALEATATEEKQRKKSTPFWGISQDSAPGQGIQNARPENMEHLSSLISSMDPEDSHF</sequence>
<accession>A0A915JTE0</accession>
<protein>
    <submittedName>
        <fullName evidence="3">Uncharacterized protein</fullName>
    </submittedName>
</protein>
<evidence type="ECO:0000313" key="2">
    <source>
        <dbReference type="Proteomes" id="UP000887565"/>
    </source>
</evidence>
<dbReference type="AlphaFoldDB" id="A0A915JTE0"/>
<proteinExistence type="predicted"/>
<dbReference type="WBParaSite" id="nRc.2.0.1.t29610-RA">
    <property type="protein sequence ID" value="nRc.2.0.1.t29610-RA"/>
    <property type="gene ID" value="nRc.2.0.1.g29610"/>
</dbReference>
<evidence type="ECO:0000256" key="1">
    <source>
        <dbReference type="SAM" id="MobiDB-lite"/>
    </source>
</evidence>
<reference evidence="3" key="1">
    <citation type="submission" date="2022-11" db="UniProtKB">
        <authorList>
            <consortium name="WormBaseParasite"/>
        </authorList>
    </citation>
    <scope>IDENTIFICATION</scope>
</reference>
<feature type="compositionally biased region" description="Polar residues" evidence="1">
    <location>
        <begin position="28"/>
        <end position="38"/>
    </location>
</feature>
<evidence type="ECO:0000313" key="3">
    <source>
        <dbReference type="WBParaSite" id="nRc.2.0.1.t29610-RA"/>
    </source>
</evidence>
<keyword evidence="2" id="KW-1185">Reference proteome</keyword>
<feature type="region of interest" description="Disordered" evidence="1">
    <location>
        <begin position="1"/>
        <end position="40"/>
    </location>
</feature>
<organism evidence="2 3">
    <name type="scientific">Romanomermis culicivorax</name>
    <name type="common">Nematode worm</name>
    <dbReference type="NCBI Taxonomy" id="13658"/>
    <lineage>
        <taxon>Eukaryota</taxon>
        <taxon>Metazoa</taxon>
        <taxon>Ecdysozoa</taxon>
        <taxon>Nematoda</taxon>
        <taxon>Enoplea</taxon>
        <taxon>Dorylaimia</taxon>
        <taxon>Mermithida</taxon>
        <taxon>Mermithoidea</taxon>
        <taxon>Mermithidae</taxon>
        <taxon>Romanomermis</taxon>
    </lineage>
</organism>
<dbReference type="Proteomes" id="UP000887565">
    <property type="component" value="Unplaced"/>
</dbReference>
<name>A0A915JTE0_ROMCU</name>